<keyword evidence="3" id="KW-1185">Reference proteome</keyword>
<protein>
    <submittedName>
        <fullName evidence="2">Uncharacterized protein</fullName>
    </submittedName>
</protein>
<comment type="caution">
    <text evidence="2">The sequence shown here is derived from an EMBL/GenBank/DDBJ whole genome shotgun (WGS) entry which is preliminary data.</text>
</comment>
<evidence type="ECO:0000313" key="3">
    <source>
        <dbReference type="Proteomes" id="UP001500556"/>
    </source>
</evidence>
<evidence type="ECO:0000256" key="1">
    <source>
        <dbReference type="SAM" id="MobiDB-lite"/>
    </source>
</evidence>
<name>A0ABP8XW38_9MICO</name>
<accession>A0ABP8XW38</accession>
<evidence type="ECO:0000313" key="2">
    <source>
        <dbReference type="EMBL" id="GAA4715986.1"/>
    </source>
</evidence>
<dbReference type="Proteomes" id="UP001500556">
    <property type="component" value="Unassembled WGS sequence"/>
</dbReference>
<dbReference type="EMBL" id="BAABLO010000004">
    <property type="protein sequence ID" value="GAA4715986.1"/>
    <property type="molecule type" value="Genomic_DNA"/>
</dbReference>
<feature type="region of interest" description="Disordered" evidence="1">
    <location>
        <begin position="57"/>
        <end position="112"/>
    </location>
</feature>
<organism evidence="2 3">
    <name type="scientific">Pedococcus ginsenosidimutans</name>
    <dbReference type="NCBI Taxonomy" id="490570"/>
    <lineage>
        <taxon>Bacteria</taxon>
        <taxon>Bacillati</taxon>
        <taxon>Actinomycetota</taxon>
        <taxon>Actinomycetes</taxon>
        <taxon>Micrococcales</taxon>
        <taxon>Intrasporangiaceae</taxon>
        <taxon>Pedococcus</taxon>
    </lineage>
</organism>
<sequence>MKYIAKRPAKNISSLESQTIVPTDTMLGRETGPCPGMLPAEREGSEVTADAVATSAIIAHSPTGTPPTPRRVPNPVSGGYRKRPHGSGRRAGGGRVAATRRCAGHAPVASAP</sequence>
<reference evidence="3" key="1">
    <citation type="journal article" date="2019" name="Int. J. Syst. Evol. Microbiol.">
        <title>The Global Catalogue of Microorganisms (GCM) 10K type strain sequencing project: providing services to taxonomists for standard genome sequencing and annotation.</title>
        <authorList>
            <consortium name="The Broad Institute Genomics Platform"/>
            <consortium name="The Broad Institute Genome Sequencing Center for Infectious Disease"/>
            <person name="Wu L."/>
            <person name="Ma J."/>
        </authorList>
    </citation>
    <scope>NUCLEOTIDE SEQUENCE [LARGE SCALE GENOMIC DNA]</scope>
    <source>
        <strain evidence="3">JCM 18961</strain>
    </source>
</reference>
<gene>
    <name evidence="2" type="ORF">GCM10025782_11030</name>
</gene>
<proteinExistence type="predicted"/>